<proteinExistence type="predicted"/>
<keyword evidence="1" id="KW-1133">Transmembrane helix</keyword>
<protein>
    <submittedName>
        <fullName evidence="2">Uncharacterized protein</fullName>
    </submittedName>
</protein>
<reference evidence="3" key="1">
    <citation type="journal article" date="2019" name="Int. J. Syst. Evol. Microbiol.">
        <title>The Global Catalogue of Microorganisms (GCM) 10K type strain sequencing project: providing services to taxonomists for standard genome sequencing and annotation.</title>
        <authorList>
            <consortium name="The Broad Institute Genomics Platform"/>
            <consortium name="The Broad Institute Genome Sequencing Center for Infectious Disease"/>
            <person name="Wu L."/>
            <person name="Ma J."/>
        </authorList>
    </citation>
    <scope>NUCLEOTIDE SEQUENCE [LARGE SCALE GENOMIC DNA]</scope>
    <source>
        <strain evidence="3">JCM 3272</strain>
    </source>
</reference>
<gene>
    <name evidence="2" type="ORF">GCM10010170_104230</name>
</gene>
<feature type="transmembrane region" description="Helical" evidence="1">
    <location>
        <begin position="129"/>
        <end position="149"/>
    </location>
</feature>
<accession>A0ABP5V0K9</accession>
<dbReference type="Proteomes" id="UP001501444">
    <property type="component" value="Unassembled WGS sequence"/>
</dbReference>
<evidence type="ECO:0000256" key="1">
    <source>
        <dbReference type="SAM" id="Phobius"/>
    </source>
</evidence>
<name>A0ABP5V0K9_9ACTN</name>
<dbReference type="EMBL" id="BAAARV010000124">
    <property type="protein sequence ID" value="GAA2391713.1"/>
    <property type="molecule type" value="Genomic_DNA"/>
</dbReference>
<feature type="transmembrane region" description="Helical" evidence="1">
    <location>
        <begin position="12"/>
        <end position="29"/>
    </location>
</feature>
<sequence>MASWDAGDRLRPAGAALLAALLVAIAVRLTAWYSSGFVFGPALGGLTLPIVAAIDGKADYVVPAVGLVELAAVAAPAVVTTSAAIRLLLGLPMATRRLSALCRTLLGAGGLHLLSVLAALPVLGLKVPVAAVLAFGALSLLAMALVVAVQRAAARTVTVR</sequence>
<evidence type="ECO:0000313" key="3">
    <source>
        <dbReference type="Proteomes" id="UP001501444"/>
    </source>
</evidence>
<evidence type="ECO:0000313" key="2">
    <source>
        <dbReference type="EMBL" id="GAA2391713.1"/>
    </source>
</evidence>
<dbReference type="RefSeq" id="WP_344620208.1">
    <property type="nucleotide sequence ID" value="NZ_BAAARV010000124.1"/>
</dbReference>
<feature type="transmembrane region" description="Helical" evidence="1">
    <location>
        <begin position="101"/>
        <end position="123"/>
    </location>
</feature>
<feature type="transmembrane region" description="Helical" evidence="1">
    <location>
        <begin position="60"/>
        <end position="89"/>
    </location>
</feature>
<comment type="caution">
    <text evidence="2">The sequence shown here is derived from an EMBL/GenBank/DDBJ whole genome shotgun (WGS) entry which is preliminary data.</text>
</comment>
<organism evidence="2 3">
    <name type="scientific">Dactylosporangium salmoneum</name>
    <dbReference type="NCBI Taxonomy" id="53361"/>
    <lineage>
        <taxon>Bacteria</taxon>
        <taxon>Bacillati</taxon>
        <taxon>Actinomycetota</taxon>
        <taxon>Actinomycetes</taxon>
        <taxon>Micromonosporales</taxon>
        <taxon>Micromonosporaceae</taxon>
        <taxon>Dactylosporangium</taxon>
    </lineage>
</organism>
<keyword evidence="3" id="KW-1185">Reference proteome</keyword>
<keyword evidence="1" id="KW-0812">Transmembrane</keyword>
<feature type="transmembrane region" description="Helical" evidence="1">
    <location>
        <begin position="36"/>
        <end position="54"/>
    </location>
</feature>
<keyword evidence="1" id="KW-0472">Membrane</keyword>